<dbReference type="Pfam" id="PF17166">
    <property type="entry name" value="DUF5126"/>
    <property type="match status" value="1"/>
</dbReference>
<sequence length="386" mass="43299">MMKKQSLLLLYTCILFAGCKKEEHTPVNAPGDKPDVIKNVSVTSLPGAARITYTLPDNKDVLYVKALYKIRNNETREIRSSYYNNFLITDGFGDTTEHTITLYAVTRGEAQSDAVTTVVKPLSPPVLLVARTLKIRADFGGVNIAFNNESKADIAIVALSNDSSGIYGTADVHYTNRESDSYSLRGYAAEKRKFGFYIRDRWGNQSDTLTVELTPLYEKLLDKTKFREVKLPGDVDYGWGLPISNIWNNALWHSADKLTGMPMWITFDLGVTAQLSRIGLWQRPNEWIYLQNNVRQFEIWGSTNPASDGSWGSWTKLIEHTVVKPSGLPVGQVNQADKDAAAAGEQMDVPLNAPKVRYIRVKILRTWTDGGYAANIQDMKFWGNDQ</sequence>
<dbReference type="InterPro" id="IPR033431">
    <property type="entry name" value="DUF5126"/>
</dbReference>
<protein>
    <submittedName>
        <fullName evidence="2">DUF4959 domain-containing protein</fullName>
    </submittedName>
</protein>
<dbReference type="Proteomes" id="UP000260644">
    <property type="component" value="Unassembled WGS sequence"/>
</dbReference>
<dbReference type="SUPFAM" id="SSF49785">
    <property type="entry name" value="Galactose-binding domain-like"/>
    <property type="match status" value="1"/>
</dbReference>
<feature type="domain" description="F5/8 type C" evidence="1">
    <location>
        <begin position="252"/>
        <end position="384"/>
    </location>
</feature>
<evidence type="ECO:0000313" key="3">
    <source>
        <dbReference type="Proteomes" id="UP000260644"/>
    </source>
</evidence>
<dbReference type="Pfam" id="PF16323">
    <property type="entry name" value="DUF4959"/>
    <property type="match status" value="1"/>
</dbReference>
<organism evidence="2 3">
    <name type="scientific">Chitinophaga silvatica</name>
    <dbReference type="NCBI Taxonomy" id="2282649"/>
    <lineage>
        <taxon>Bacteria</taxon>
        <taxon>Pseudomonadati</taxon>
        <taxon>Bacteroidota</taxon>
        <taxon>Chitinophagia</taxon>
        <taxon>Chitinophagales</taxon>
        <taxon>Chitinophagaceae</taxon>
        <taxon>Chitinophaga</taxon>
    </lineage>
</organism>
<dbReference type="InterPro" id="IPR000421">
    <property type="entry name" value="FA58C"/>
</dbReference>
<dbReference type="PROSITE" id="PS51257">
    <property type="entry name" value="PROKAR_LIPOPROTEIN"/>
    <property type="match status" value="1"/>
</dbReference>
<gene>
    <name evidence="2" type="ORF">DVR12_21070</name>
</gene>
<name>A0A3E1Y638_9BACT</name>
<dbReference type="Gene3D" id="2.60.120.260">
    <property type="entry name" value="Galactose-binding domain-like"/>
    <property type="match status" value="1"/>
</dbReference>
<dbReference type="InterPro" id="IPR032527">
    <property type="entry name" value="DUF4959"/>
</dbReference>
<comment type="caution">
    <text evidence="2">The sequence shown here is derived from an EMBL/GenBank/DDBJ whole genome shotgun (WGS) entry which is preliminary data.</text>
</comment>
<keyword evidence="3" id="KW-1185">Reference proteome</keyword>
<accession>A0A3E1Y638</accession>
<evidence type="ECO:0000259" key="1">
    <source>
        <dbReference type="PROSITE" id="PS50022"/>
    </source>
</evidence>
<dbReference type="InterPro" id="IPR008979">
    <property type="entry name" value="Galactose-bd-like_sf"/>
</dbReference>
<dbReference type="InterPro" id="IPR032164">
    <property type="entry name" value="DUF5000"/>
</dbReference>
<reference evidence="2 3" key="1">
    <citation type="submission" date="2018-07" db="EMBL/GenBank/DDBJ databases">
        <title>Chitinophaga K2CV101002-2 sp. nov., isolated from a monsoon evergreen broad-leaved forest soil.</title>
        <authorList>
            <person name="Lv Y."/>
        </authorList>
    </citation>
    <scope>NUCLEOTIDE SEQUENCE [LARGE SCALE GENOMIC DNA]</scope>
    <source>
        <strain evidence="2 3">GDMCC 1.1288</strain>
    </source>
</reference>
<dbReference type="EMBL" id="QPMM01000011">
    <property type="protein sequence ID" value="RFS20210.1"/>
    <property type="molecule type" value="Genomic_DNA"/>
</dbReference>
<evidence type="ECO:0000313" key="2">
    <source>
        <dbReference type="EMBL" id="RFS20210.1"/>
    </source>
</evidence>
<proteinExistence type="predicted"/>
<dbReference type="Pfam" id="PF16391">
    <property type="entry name" value="DUF5000"/>
    <property type="match status" value="1"/>
</dbReference>
<dbReference type="PROSITE" id="PS50022">
    <property type="entry name" value="FA58C_3"/>
    <property type="match status" value="1"/>
</dbReference>
<dbReference type="AlphaFoldDB" id="A0A3E1Y638"/>